<organism evidence="1 2">
    <name type="scientific">Flagellimonas pacifica</name>
    <dbReference type="NCBI Taxonomy" id="1247520"/>
    <lineage>
        <taxon>Bacteria</taxon>
        <taxon>Pseudomonadati</taxon>
        <taxon>Bacteroidota</taxon>
        <taxon>Flavobacteriia</taxon>
        <taxon>Flavobacteriales</taxon>
        <taxon>Flavobacteriaceae</taxon>
        <taxon>Flagellimonas</taxon>
    </lineage>
</organism>
<protein>
    <submittedName>
        <fullName evidence="1">Uncharacterized protein</fullName>
    </submittedName>
</protein>
<dbReference type="OrthoDB" id="838643at2"/>
<keyword evidence="2" id="KW-1185">Reference proteome</keyword>
<sequence length="205" mass="23938">MRYFLWFFLLIQYSLFAQERPQLFFREDFKETPAEIPVGQNHINNTDVVIKLYGEDSGQIKKSHHDTPKDDPHYVWSGLCRSTWVVTLKHRSKQVDLSEFGKIKWRSKQSGFRHLRIVLKLADGTWLVSDVSDGPSTDWRVREFNISDIKWKVLDMQLIAETKPIQNPDLTKVEAIGWTDLMIGGNSDACSRLDWIEVYGFAMDE</sequence>
<dbReference type="EMBL" id="OBEH01000001">
    <property type="protein sequence ID" value="SNY95110.1"/>
    <property type="molecule type" value="Genomic_DNA"/>
</dbReference>
<dbReference type="AlphaFoldDB" id="A0A285MD72"/>
<gene>
    <name evidence="1" type="ORF">SAMN06265377_0776</name>
</gene>
<name>A0A285MD72_9FLAO</name>
<accession>A0A285MD72</accession>
<dbReference type="RefSeq" id="WP_097044440.1">
    <property type="nucleotide sequence ID" value="NZ_OBEH01000001.1"/>
</dbReference>
<reference evidence="2" key="1">
    <citation type="submission" date="2017-09" db="EMBL/GenBank/DDBJ databases">
        <authorList>
            <person name="Varghese N."/>
            <person name="Submissions S."/>
        </authorList>
    </citation>
    <scope>NUCLEOTIDE SEQUENCE [LARGE SCALE GENOMIC DNA]</scope>
    <source>
        <strain evidence="2">DSM 25885</strain>
    </source>
</reference>
<proteinExistence type="predicted"/>
<evidence type="ECO:0000313" key="1">
    <source>
        <dbReference type="EMBL" id="SNY95110.1"/>
    </source>
</evidence>
<dbReference type="Proteomes" id="UP000219048">
    <property type="component" value="Unassembled WGS sequence"/>
</dbReference>
<evidence type="ECO:0000313" key="2">
    <source>
        <dbReference type="Proteomes" id="UP000219048"/>
    </source>
</evidence>